<keyword evidence="2" id="KW-1185">Reference proteome</keyword>
<proteinExistence type="predicted"/>
<sequence length="555" mass="63948">MGILRTALYCRLSKDDMAQGDSESIKTQKAMLAQYAREHGFLVVETYVDDGWSGLNFDRPDFNRMLDDIEAGKIDVVITKDLSRLGRDHLKVGHFTEIYFPMKNVRYIAVNDCVDTANKNNDIAALKNVMNEFYSRDNSRKIRSSIRARAKAGLYRCSYAPFGYRKSSDNHNKLAVDGETAWIVKRIFELANAGMGAHKIASVFREEKVPCPSWWQHTRGEKHYPERFKNPQNQYEWSHTIIRNMIGNPVYLGHSVMCKTEAIFKLGKYKKLPEEEWIRTDNTHEPLVSQEIFDGANAKILSRKRDTTNNFVSVFSGLVKCGACGKALALRYWGRDRHRIYVCTTYAHNTKACTDHRIYYEDLYNAVLADIQYHARLAFEDREKAVALAVRMNARADGSRGKSNEMKLKQARKRYDEVTRLFDRLYEDSLSGRISNENFTRLIDKYQTEQEKLLGQIVTLEDALQVVKDSQSNAVQWAELMAGYVGITELTAENLNLLVERIEVSDRTETGDGMQQTVKICYRFGGYIGEQTVKTKMIRKPRKKRDCPRKTAMEK</sequence>
<dbReference type="Proteomes" id="UP000304953">
    <property type="component" value="Unassembled WGS sequence"/>
</dbReference>
<reference evidence="1" key="1">
    <citation type="submission" date="2019-04" db="EMBL/GenBank/DDBJ databases">
        <title>Microbes associate with the intestines of laboratory mice.</title>
        <authorList>
            <person name="Navarre W."/>
            <person name="Wong E."/>
            <person name="Huang K."/>
            <person name="Tropini C."/>
            <person name="Ng K."/>
            <person name="Yu B."/>
        </authorList>
    </citation>
    <scope>NUCLEOTIDE SEQUENCE</scope>
    <source>
        <strain evidence="1">NM01_1-7b</strain>
    </source>
</reference>
<gene>
    <name evidence="1" type="ORF">E5329_25850</name>
</gene>
<evidence type="ECO:0000313" key="2">
    <source>
        <dbReference type="Proteomes" id="UP000304953"/>
    </source>
</evidence>
<dbReference type="EMBL" id="SRYA01000101">
    <property type="protein sequence ID" value="TGY88081.1"/>
    <property type="molecule type" value="Genomic_DNA"/>
</dbReference>
<evidence type="ECO:0000313" key="1">
    <source>
        <dbReference type="EMBL" id="TGY88081.1"/>
    </source>
</evidence>
<name>A0AC61RNJ8_9FIRM</name>
<organism evidence="1 2">
    <name type="scientific">Petralouisia muris</name>
    <dbReference type="NCBI Taxonomy" id="3032872"/>
    <lineage>
        <taxon>Bacteria</taxon>
        <taxon>Bacillati</taxon>
        <taxon>Bacillota</taxon>
        <taxon>Clostridia</taxon>
        <taxon>Lachnospirales</taxon>
        <taxon>Lachnospiraceae</taxon>
        <taxon>Petralouisia</taxon>
    </lineage>
</organism>
<comment type="caution">
    <text evidence="1">The sequence shown here is derived from an EMBL/GenBank/DDBJ whole genome shotgun (WGS) entry which is preliminary data.</text>
</comment>
<protein>
    <submittedName>
        <fullName evidence="1">DUF4368 domain-containing protein</fullName>
    </submittedName>
</protein>
<accession>A0AC61RNJ8</accession>